<sequence length="147" mass="16554">MSMKTIADEIIQVCGASRRTPVLLVPANLKLRPAFFVAIASELLTRHEVGQVRFDWLVDDRMLQNHPAAYARFWNTRRSIRRINRKLQQSLGAATMELSSRLSHPVESSSLEPNPRSSNGTRSRIPLGISTSGSDLPPWSETFTLRI</sequence>
<name>A0A517NW32_9BACT</name>
<reference evidence="2 3" key="1">
    <citation type="submission" date="2019-02" db="EMBL/GenBank/DDBJ databases">
        <title>Deep-cultivation of Planctomycetes and their phenomic and genomic characterization uncovers novel biology.</title>
        <authorList>
            <person name="Wiegand S."/>
            <person name="Jogler M."/>
            <person name="Boedeker C."/>
            <person name="Pinto D."/>
            <person name="Vollmers J."/>
            <person name="Rivas-Marin E."/>
            <person name="Kohn T."/>
            <person name="Peeters S.H."/>
            <person name="Heuer A."/>
            <person name="Rast P."/>
            <person name="Oberbeckmann S."/>
            <person name="Bunk B."/>
            <person name="Jeske O."/>
            <person name="Meyerdierks A."/>
            <person name="Storesund J.E."/>
            <person name="Kallscheuer N."/>
            <person name="Luecker S."/>
            <person name="Lage O.M."/>
            <person name="Pohl T."/>
            <person name="Merkel B.J."/>
            <person name="Hornburger P."/>
            <person name="Mueller R.-W."/>
            <person name="Bruemmer F."/>
            <person name="Labrenz M."/>
            <person name="Spormann A.M."/>
            <person name="Op den Camp H."/>
            <person name="Overmann J."/>
            <person name="Amann R."/>
            <person name="Jetten M.S.M."/>
            <person name="Mascher T."/>
            <person name="Medema M.H."/>
            <person name="Devos D.P."/>
            <person name="Kaster A.-K."/>
            <person name="Ovreas L."/>
            <person name="Rohde M."/>
            <person name="Galperin M.Y."/>
            <person name="Jogler C."/>
        </authorList>
    </citation>
    <scope>NUCLEOTIDE SEQUENCE [LARGE SCALE GENOMIC DNA]</scope>
    <source>
        <strain evidence="2 3">K23_9</strain>
    </source>
</reference>
<feature type="region of interest" description="Disordered" evidence="1">
    <location>
        <begin position="103"/>
        <end position="133"/>
    </location>
</feature>
<evidence type="ECO:0000256" key="1">
    <source>
        <dbReference type="SAM" id="MobiDB-lite"/>
    </source>
</evidence>
<proteinExistence type="predicted"/>
<dbReference type="RefSeq" id="WP_145419189.1">
    <property type="nucleotide sequence ID" value="NZ_CP036526.1"/>
</dbReference>
<feature type="compositionally biased region" description="Polar residues" evidence="1">
    <location>
        <begin position="103"/>
        <end position="122"/>
    </location>
</feature>
<dbReference type="EMBL" id="CP036526">
    <property type="protein sequence ID" value="QDT11340.1"/>
    <property type="molecule type" value="Genomic_DNA"/>
</dbReference>
<dbReference type="Proteomes" id="UP000319817">
    <property type="component" value="Chromosome"/>
</dbReference>
<evidence type="ECO:0000313" key="2">
    <source>
        <dbReference type="EMBL" id="QDT11340.1"/>
    </source>
</evidence>
<keyword evidence="3" id="KW-1185">Reference proteome</keyword>
<protein>
    <submittedName>
        <fullName evidence="2">Uncharacterized protein</fullName>
    </submittedName>
</protein>
<accession>A0A517NW32</accession>
<organism evidence="2 3">
    <name type="scientific">Stieleria marina</name>
    <dbReference type="NCBI Taxonomy" id="1930275"/>
    <lineage>
        <taxon>Bacteria</taxon>
        <taxon>Pseudomonadati</taxon>
        <taxon>Planctomycetota</taxon>
        <taxon>Planctomycetia</taxon>
        <taxon>Pirellulales</taxon>
        <taxon>Pirellulaceae</taxon>
        <taxon>Stieleria</taxon>
    </lineage>
</organism>
<evidence type="ECO:0000313" key="3">
    <source>
        <dbReference type="Proteomes" id="UP000319817"/>
    </source>
</evidence>
<dbReference type="AlphaFoldDB" id="A0A517NW32"/>
<gene>
    <name evidence="2" type="ORF">K239x_33350</name>
</gene>